<feature type="domain" description="TonB-dependent transporter Oar-like beta-barrel" evidence="5">
    <location>
        <begin position="349"/>
        <end position="980"/>
    </location>
</feature>
<dbReference type="SUPFAM" id="SSF49464">
    <property type="entry name" value="Carboxypeptidase regulatory domain-like"/>
    <property type="match status" value="1"/>
</dbReference>
<comment type="caution">
    <text evidence="6">The sequence shown here is derived from an EMBL/GenBank/DDBJ whole genome shotgun (WGS) entry which is preliminary data.</text>
</comment>
<dbReference type="InterPro" id="IPR036942">
    <property type="entry name" value="Beta-barrel_TonB_sf"/>
</dbReference>
<accession>A0A5C6QSY7</accession>
<proteinExistence type="predicted"/>
<dbReference type="Pfam" id="PF25183">
    <property type="entry name" value="OMP_b-brl_4"/>
    <property type="match status" value="2"/>
</dbReference>
<keyword evidence="4" id="KW-0732">Signal</keyword>
<dbReference type="Gene3D" id="2.170.130.10">
    <property type="entry name" value="TonB-dependent receptor, plug domain"/>
    <property type="match status" value="1"/>
</dbReference>
<protein>
    <submittedName>
        <fullName evidence="6">TonB-dependent receptor</fullName>
    </submittedName>
</protein>
<dbReference type="InterPro" id="IPR057601">
    <property type="entry name" value="Oar-like_b-barrel"/>
</dbReference>
<keyword evidence="7" id="KW-1185">Reference proteome</keyword>
<evidence type="ECO:0000313" key="6">
    <source>
        <dbReference type="EMBL" id="TWX71989.1"/>
    </source>
</evidence>
<comment type="subcellular location">
    <subcellularLocation>
        <location evidence="1">Cell outer membrane</location>
    </subcellularLocation>
</comment>
<evidence type="ECO:0000256" key="1">
    <source>
        <dbReference type="ARBA" id="ARBA00004442"/>
    </source>
</evidence>
<feature type="chain" id="PRO_5022703970" evidence="4">
    <location>
        <begin position="26"/>
        <end position="1059"/>
    </location>
</feature>
<name>A0A5C6QSY7_9GAMM</name>
<evidence type="ECO:0000259" key="5">
    <source>
        <dbReference type="Pfam" id="PF25183"/>
    </source>
</evidence>
<evidence type="ECO:0000256" key="2">
    <source>
        <dbReference type="ARBA" id="ARBA00023136"/>
    </source>
</evidence>
<evidence type="ECO:0000313" key="7">
    <source>
        <dbReference type="Proteomes" id="UP000321822"/>
    </source>
</evidence>
<dbReference type="GO" id="GO:0009279">
    <property type="term" value="C:cell outer membrane"/>
    <property type="evidence" value="ECO:0007669"/>
    <property type="project" value="UniProtKB-SubCell"/>
</dbReference>
<dbReference type="InterPro" id="IPR037066">
    <property type="entry name" value="Plug_dom_sf"/>
</dbReference>
<keyword evidence="3" id="KW-0998">Cell outer membrane</keyword>
<keyword evidence="6" id="KW-0675">Receptor</keyword>
<dbReference type="InterPro" id="IPR008969">
    <property type="entry name" value="CarboxyPept-like_regulatory"/>
</dbReference>
<sequence>MKTHRISRITGALILALGLSTAAMANVTTSAIKGRVAGPSGNPAAGSIITIVHVPSGTTKTATVNEAGLFVAKGLRVGGPYRVVVDSNKFEDTTVKDIYLTLGETYPLNVALNSESALETIVVTGRSISMQSGGTGPAAHFNSDDLKYAPSINRDLKDIVRIDPRIYIDESRSDAIQCGGGNPRFNSLTVDGVRMNDSFGLNDNGYPTTRIPFSYDSIDQVSVELAPFDVKYGGFTSCNINAVTKSGTNEVHGSVFYDYSNDSLKGDSIEGEDQDNGDYDDKRYGFNVGLPLIADTLFLYTSYEKLDGVQLFEYSPMSGSDPQVTQADIDRVNQISIDKYGYNAGGTPASKAVDDEKILVKLDWNINEDHRASFVYNYNDGFKLDQSDEWGMTLDNHFYESGAELNSFAGSLNSDWTDNFSTEVRVGHTELENRQKSLDADSGFGEVQIRHNGTTIFLGPDDSRQSNEMNWETTTFKLAGSYYLDEHTITAGYEYESLTAFNLFMQHTVGEYRFGSIDEYENGLADRVYYNNSAGTNVPSDASQEFTYGLHTFYIQDEYTLPDIDMTLTVGLRYDRYTSSDNPRYNAQFEERYGIRNDKNMDGIDLIQPRVGFNWAVQDNLEVRGGFGLYSGGNPNVWLSNSYSNDGLVNIGLKECMNINPWDTCSNSGVNYDGSTIDLFNTPSVDPRGPGFGVPQVMHDEIGALDELSGNGSVNATDPDFEIPSEWKYALGATYTTDNDYIISADILHNRKQDSATILDYNLEYGDKTFDGRPTYNSVTHPDGVKNVSNEYVLTNTKSDGSSTIISLALSKSFDFGLDASFGYSYTKSEDANPMTSAVAGSNYGNLATTDALNPPITTSNYEIPHRFTMNISYGVELIGGLETRFSLFGQASEGQAYSFTYDDSDGAFGDSNWSGDRQLVYIPTVDDANVVYGPDFDKAAFDAFVSAEGLARGQTTGRNAQNADWHVSFDIKINQEIPGLIEGHRGNAFFIIKNVGNMINDDWGVMKQGEFVGNRMVEMSVQDDGKYLYEAFNSGNEEQNFYKDASVWEMRVGVSYDF</sequence>
<evidence type="ECO:0000256" key="4">
    <source>
        <dbReference type="SAM" id="SignalP"/>
    </source>
</evidence>
<dbReference type="Gene3D" id="2.40.170.20">
    <property type="entry name" value="TonB-dependent receptor, beta-barrel domain"/>
    <property type="match status" value="1"/>
</dbReference>
<organism evidence="6 7">
    <name type="scientific">Colwellia demingiae</name>
    <dbReference type="NCBI Taxonomy" id="89401"/>
    <lineage>
        <taxon>Bacteria</taxon>
        <taxon>Pseudomonadati</taxon>
        <taxon>Pseudomonadota</taxon>
        <taxon>Gammaproteobacteria</taxon>
        <taxon>Alteromonadales</taxon>
        <taxon>Colwelliaceae</taxon>
        <taxon>Colwellia</taxon>
    </lineage>
</organism>
<gene>
    <name evidence="6" type="ORF">ESZ36_01800</name>
</gene>
<dbReference type="AlphaFoldDB" id="A0A5C6QSY7"/>
<keyword evidence="2" id="KW-0472">Membrane</keyword>
<dbReference type="EMBL" id="VOLT01000001">
    <property type="protein sequence ID" value="TWX71989.1"/>
    <property type="molecule type" value="Genomic_DNA"/>
</dbReference>
<dbReference type="Proteomes" id="UP000321822">
    <property type="component" value="Unassembled WGS sequence"/>
</dbReference>
<feature type="signal peptide" evidence="4">
    <location>
        <begin position="1"/>
        <end position="25"/>
    </location>
</feature>
<dbReference type="RefSeq" id="WP_146782703.1">
    <property type="nucleotide sequence ID" value="NZ_VOLT01000001.1"/>
</dbReference>
<dbReference type="Pfam" id="PF13620">
    <property type="entry name" value="CarboxypepD_reg"/>
    <property type="match status" value="1"/>
</dbReference>
<reference evidence="6 7" key="1">
    <citation type="submission" date="2019-07" db="EMBL/GenBank/DDBJ databases">
        <title>Genomes of sea-ice associated Colwellia species.</title>
        <authorList>
            <person name="Bowman J.P."/>
        </authorList>
    </citation>
    <scope>NUCLEOTIDE SEQUENCE [LARGE SCALE GENOMIC DNA]</scope>
    <source>
        <strain evidence="6 7">ACAM 459</strain>
    </source>
</reference>
<dbReference type="SUPFAM" id="SSF56935">
    <property type="entry name" value="Porins"/>
    <property type="match status" value="1"/>
</dbReference>
<dbReference type="Gene3D" id="2.60.40.1120">
    <property type="entry name" value="Carboxypeptidase-like, regulatory domain"/>
    <property type="match status" value="1"/>
</dbReference>
<evidence type="ECO:0000256" key="3">
    <source>
        <dbReference type="ARBA" id="ARBA00023237"/>
    </source>
</evidence>
<feature type="domain" description="TonB-dependent transporter Oar-like beta-barrel" evidence="5">
    <location>
        <begin position="243"/>
        <end position="308"/>
    </location>
</feature>
<dbReference type="OrthoDB" id="9768147at2"/>